<dbReference type="AlphaFoldDB" id="A0AAJ6YM61"/>
<dbReference type="InterPro" id="IPR000073">
    <property type="entry name" value="AB_hydrolase_1"/>
</dbReference>
<keyword evidence="10" id="KW-1185">Reference proteome</keyword>
<evidence type="ECO:0000256" key="8">
    <source>
        <dbReference type="SAM" id="MobiDB-lite"/>
    </source>
</evidence>
<dbReference type="SUPFAM" id="SSF53474">
    <property type="entry name" value="alpha/beta-Hydrolases"/>
    <property type="match status" value="1"/>
</dbReference>
<dbReference type="PANTHER" id="PTHR43798">
    <property type="entry name" value="MONOACYLGLYCEROL LIPASE"/>
    <property type="match status" value="1"/>
</dbReference>
<evidence type="ECO:0000259" key="9">
    <source>
        <dbReference type="Pfam" id="PF12697"/>
    </source>
</evidence>
<feature type="domain" description="AB hydrolase-1" evidence="9">
    <location>
        <begin position="534"/>
        <end position="766"/>
    </location>
</feature>
<dbReference type="Proteomes" id="UP000695007">
    <property type="component" value="Unplaced"/>
</dbReference>
<dbReference type="GO" id="GO:0047372">
    <property type="term" value="F:monoacylglycerol lipase activity"/>
    <property type="evidence" value="ECO:0007669"/>
    <property type="project" value="UniProtKB-EC"/>
</dbReference>
<feature type="region of interest" description="Disordered" evidence="8">
    <location>
        <begin position="445"/>
        <end position="494"/>
    </location>
</feature>
<dbReference type="InterPro" id="IPR050266">
    <property type="entry name" value="AB_hydrolase_sf"/>
</dbReference>
<sequence length="782" mass="88530">MSVEAESIPSAESQNQVWCSKMLEYLKRNRNQVNPEPVELPDCDFFNVGPRRVLRVLRPELKSGRFYEFQPLNNRTESLNDNFYLRWAKRPHPSGNCRCSFRQSTNSNRLSSYEEKLISQEIQRIRTSLCEAEKSGKDIEELEKSLVLDLAQLQLPLTDKDEANHGSFENQSQISSDKCATVMKAEPLEEYVKRKIVRDLDRYISNLLDEILNDTIRAIAQADNPFDPKRRQMIATRKETSTFEVNFALDNSNVRDKITEANTKDHIQLDSNEENNGYINRGFIGSASDPDALDFHLRQRLNADVILENADCTDSGINSVETIELQLEQEQNLEQSLLDIIDAKLGGASIGKSLEDLGMEIDRTNDARIAKARKTGGSELPPNDISERVDRVSPEITKITAKEKMVTIKNTANPTMPTPRSSKPFDDLIDESTFNGLRLEFHRDVSTSNGNEEKRSSNVTSKVNKTISSSKSSNTSDNNSNISTVKASSKASPRATLELEDYRRRFPIPETNRQRHPKCDDEVTLRNRHYKPMIVFLHGFGSSAEAFEHQLRYFANLGYPCIAPDLLGHGLSSAPSRPRDYHFDKLLKDLEAVLLHYAFKPGQKCVLVAHNYGCSFATALACKYTSSVHQLVLISGGGPTPLAPPLTEGPGHCCLRASLAPFLVCGMQRTILYSARGRQHPYCGSELLDEQWPSHMRHVQKGMSWPEGDYVYHRRISTPSLLVHGLRDDKVSLVQECQMERTMIKAFLEAIPTAGHMPMTDCPEQLNHMIHCFIDLWKNKKW</sequence>
<evidence type="ECO:0000256" key="3">
    <source>
        <dbReference type="ARBA" id="ARBA00037797"/>
    </source>
</evidence>
<reference evidence="11" key="1">
    <citation type="submission" date="2025-08" db="UniProtKB">
        <authorList>
            <consortium name="RefSeq"/>
        </authorList>
    </citation>
    <scope>IDENTIFICATION</scope>
</reference>
<dbReference type="Gene3D" id="3.40.50.1820">
    <property type="entry name" value="alpha/beta hydrolase"/>
    <property type="match status" value="1"/>
</dbReference>
<evidence type="ECO:0000256" key="5">
    <source>
        <dbReference type="ARBA" id="ARBA00046308"/>
    </source>
</evidence>
<evidence type="ECO:0000256" key="6">
    <source>
        <dbReference type="ARBA" id="ARBA00047662"/>
    </source>
</evidence>
<dbReference type="PANTHER" id="PTHR43798:SF5">
    <property type="entry name" value="MONOACYLGLYCEROL LIPASE ABHD6"/>
    <property type="match status" value="1"/>
</dbReference>
<comment type="function">
    <text evidence="7">Lipase that preferentially hydrolysis medium-chain saturated monoacylglycerols including 2-arachidonoylglycerol. Through 2-arachidonoylglycerol degradation may regulate endocannabinoid signaling pathways. Also has a lysophosphatidyl lipase activity with a preference for lysophosphatidylglycerol among other lysophospholipids. Also able to degrade bis(monoacylglycero)phosphate (BMP) and constitutes the major enzyme for BMP catabolism. BMP, also known as lysobisphosphatidic acid, is enriched in late endosomes and lysosomes and plays a key role in the formation of intraluminal vesicles and in lipid sorting.</text>
</comment>
<evidence type="ECO:0000313" key="11">
    <source>
        <dbReference type="RefSeq" id="XP_011500613.1"/>
    </source>
</evidence>
<organism evidence="10 11">
    <name type="scientific">Ceratosolen solmsi marchali</name>
    <dbReference type="NCBI Taxonomy" id="326594"/>
    <lineage>
        <taxon>Eukaryota</taxon>
        <taxon>Metazoa</taxon>
        <taxon>Ecdysozoa</taxon>
        <taxon>Arthropoda</taxon>
        <taxon>Hexapoda</taxon>
        <taxon>Insecta</taxon>
        <taxon>Pterygota</taxon>
        <taxon>Neoptera</taxon>
        <taxon>Endopterygota</taxon>
        <taxon>Hymenoptera</taxon>
        <taxon>Apocrita</taxon>
        <taxon>Proctotrupomorpha</taxon>
        <taxon>Chalcidoidea</taxon>
        <taxon>Agaonidae</taxon>
        <taxon>Agaoninae</taxon>
        <taxon>Ceratosolen</taxon>
    </lineage>
</organism>
<dbReference type="EC" id="3.1.1.23" evidence="2"/>
<dbReference type="GO" id="GO:0005765">
    <property type="term" value="C:lysosomal membrane"/>
    <property type="evidence" value="ECO:0007669"/>
    <property type="project" value="UniProtKB-SubCell"/>
</dbReference>
<evidence type="ECO:0000313" key="10">
    <source>
        <dbReference type="Proteomes" id="UP000695007"/>
    </source>
</evidence>
<dbReference type="InterPro" id="IPR000639">
    <property type="entry name" value="Epox_hydrolase-like"/>
</dbReference>
<feature type="compositionally biased region" description="Low complexity" evidence="8">
    <location>
        <begin position="459"/>
        <end position="485"/>
    </location>
</feature>
<dbReference type="KEGG" id="csol:105364398"/>
<comment type="catalytic activity">
    <reaction evidence="6">
        <text>1-dodecanoylglycerol + H2O = dodecanoate + glycerol + H(+)</text>
        <dbReference type="Rhea" id="RHEA:44316"/>
        <dbReference type="ChEBI" id="CHEBI:15377"/>
        <dbReference type="ChEBI" id="CHEBI:15378"/>
        <dbReference type="ChEBI" id="CHEBI:17754"/>
        <dbReference type="ChEBI" id="CHEBI:18262"/>
        <dbReference type="ChEBI" id="CHEBI:75539"/>
    </reaction>
</comment>
<comment type="subcellular location">
    <subcellularLocation>
        <location evidence="3">Late endosome membrane</location>
        <topology evidence="3">Single-pass type II membrane protein</topology>
    </subcellularLocation>
    <subcellularLocation>
        <location evidence="4">Lysosome membrane</location>
        <topology evidence="4">Single-pass type II membrane protein</topology>
    </subcellularLocation>
    <subcellularLocation>
        <location evidence="5">Mitochondrion membrane</location>
        <topology evidence="5">Single-pass type II membrane protein</topology>
    </subcellularLocation>
</comment>
<dbReference type="GO" id="GO:0031966">
    <property type="term" value="C:mitochondrial membrane"/>
    <property type="evidence" value="ECO:0007669"/>
    <property type="project" value="UniProtKB-SubCell"/>
</dbReference>
<name>A0AAJ6YM61_9HYME</name>
<proteinExistence type="predicted"/>
<feature type="compositionally biased region" description="Basic and acidic residues" evidence="8">
    <location>
        <begin position="445"/>
        <end position="456"/>
    </location>
</feature>
<evidence type="ECO:0000256" key="4">
    <source>
        <dbReference type="ARBA" id="ARBA00037874"/>
    </source>
</evidence>
<accession>A0AAJ6YM61</accession>
<dbReference type="GO" id="GO:0031902">
    <property type="term" value="C:late endosome membrane"/>
    <property type="evidence" value="ECO:0007669"/>
    <property type="project" value="UniProtKB-SubCell"/>
</dbReference>
<dbReference type="Pfam" id="PF12697">
    <property type="entry name" value="Abhydrolase_6"/>
    <property type="match status" value="1"/>
</dbReference>
<gene>
    <name evidence="11" type="primary">LOC105364398</name>
</gene>
<evidence type="ECO:0000256" key="1">
    <source>
        <dbReference type="ARBA" id="ARBA00001613"/>
    </source>
</evidence>
<dbReference type="RefSeq" id="XP_011500613.1">
    <property type="nucleotide sequence ID" value="XM_011502311.1"/>
</dbReference>
<dbReference type="PRINTS" id="PR00412">
    <property type="entry name" value="EPOXHYDRLASE"/>
</dbReference>
<dbReference type="GeneID" id="105364398"/>
<comment type="catalytic activity">
    <reaction evidence="1">
        <text>Hydrolyzes glycerol monoesters of long-chain fatty acids.</text>
        <dbReference type="EC" id="3.1.1.23"/>
    </reaction>
</comment>
<dbReference type="GO" id="GO:0046464">
    <property type="term" value="P:acylglycerol catabolic process"/>
    <property type="evidence" value="ECO:0007669"/>
    <property type="project" value="TreeGrafter"/>
</dbReference>
<evidence type="ECO:0000256" key="7">
    <source>
        <dbReference type="ARBA" id="ARBA00049568"/>
    </source>
</evidence>
<evidence type="ECO:0000256" key="2">
    <source>
        <dbReference type="ARBA" id="ARBA00013254"/>
    </source>
</evidence>
<protein>
    <recommendedName>
        <fullName evidence="2">acylglycerol lipase</fullName>
        <ecNumber evidence="2">3.1.1.23</ecNumber>
    </recommendedName>
</protein>
<dbReference type="InterPro" id="IPR029058">
    <property type="entry name" value="AB_hydrolase_fold"/>
</dbReference>